<dbReference type="EMBL" id="LCAB01000012">
    <property type="protein sequence ID" value="KKR82470.1"/>
    <property type="molecule type" value="Genomic_DNA"/>
</dbReference>
<sequence length="54" mass="5931">MKSGILQCMEIRSATKDFSVETGEGSKSGKEILEQLSKTGKFVFHGSPQKLENL</sequence>
<dbReference type="AlphaFoldDB" id="A0A0G0WDV7"/>
<reference evidence="1 2" key="1">
    <citation type="journal article" date="2015" name="Nature">
        <title>rRNA introns, odd ribosomes, and small enigmatic genomes across a large radiation of phyla.</title>
        <authorList>
            <person name="Brown C.T."/>
            <person name="Hug L.A."/>
            <person name="Thomas B.C."/>
            <person name="Sharon I."/>
            <person name="Castelle C.J."/>
            <person name="Singh A."/>
            <person name="Wilkins M.J."/>
            <person name="Williams K.H."/>
            <person name="Banfield J.F."/>
        </authorList>
    </citation>
    <scope>NUCLEOTIDE SEQUENCE [LARGE SCALE GENOMIC DNA]</scope>
</reference>
<protein>
    <submittedName>
        <fullName evidence="1">Uncharacterized protein</fullName>
    </submittedName>
</protein>
<evidence type="ECO:0000313" key="2">
    <source>
        <dbReference type="Proteomes" id="UP000034601"/>
    </source>
</evidence>
<dbReference type="Proteomes" id="UP000034601">
    <property type="component" value="Unassembled WGS sequence"/>
</dbReference>
<name>A0A0G0WDV7_9BACT</name>
<accession>A0A0G0WDV7</accession>
<organism evidence="1 2">
    <name type="scientific">Candidatus Daviesbacteria bacterium GW2011_GWA2_40_9</name>
    <dbReference type="NCBI Taxonomy" id="1618424"/>
    <lineage>
        <taxon>Bacteria</taxon>
        <taxon>Candidatus Daviesiibacteriota</taxon>
    </lineage>
</organism>
<gene>
    <name evidence="1" type="ORF">UU29_C0012G0008</name>
</gene>
<evidence type="ECO:0000313" key="1">
    <source>
        <dbReference type="EMBL" id="KKR82470.1"/>
    </source>
</evidence>
<comment type="caution">
    <text evidence="1">The sequence shown here is derived from an EMBL/GenBank/DDBJ whole genome shotgun (WGS) entry which is preliminary data.</text>
</comment>
<proteinExistence type="predicted"/>